<protein>
    <submittedName>
        <fullName evidence="1">Uncharacterized protein</fullName>
    </submittedName>
</protein>
<sequence length="140" mass="15465">MTAMEKLEKKMKSLLSASGGRPGWSVSVVEAFAQFYIRQGVEYAEMKPLDMSQMHASVQRQTQSARPPVLLLLEGRSKPTTSVDCRGTQCVASYHVRLAEDATQETKQILSGAPNGYAKRLRLRLLLPPTYATGTKKHGI</sequence>
<accession>A0ACC1MRH6</accession>
<proteinExistence type="predicted"/>
<dbReference type="EMBL" id="JANJQO010001707">
    <property type="protein sequence ID" value="KAJ2969612.1"/>
    <property type="molecule type" value="Genomic_DNA"/>
</dbReference>
<gene>
    <name evidence="1" type="ORF">NQ176_g8572</name>
</gene>
<dbReference type="Proteomes" id="UP001143910">
    <property type="component" value="Unassembled WGS sequence"/>
</dbReference>
<comment type="caution">
    <text evidence="1">The sequence shown here is derived from an EMBL/GenBank/DDBJ whole genome shotgun (WGS) entry which is preliminary data.</text>
</comment>
<reference evidence="1" key="1">
    <citation type="submission" date="2022-08" db="EMBL/GenBank/DDBJ databases">
        <title>Genome Sequence of Lecanicillium fungicola.</title>
        <authorList>
            <person name="Buettner E."/>
        </authorList>
    </citation>
    <scope>NUCLEOTIDE SEQUENCE</scope>
    <source>
        <strain evidence="1">Babe33</strain>
    </source>
</reference>
<organism evidence="1 2">
    <name type="scientific">Zarea fungicola</name>
    <dbReference type="NCBI Taxonomy" id="93591"/>
    <lineage>
        <taxon>Eukaryota</taxon>
        <taxon>Fungi</taxon>
        <taxon>Dikarya</taxon>
        <taxon>Ascomycota</taxon>
        <taxon>Pezizomycotina</taxon>
        <taxon>Sordariomycetes</taxon>
        <taxon>Hypocreomycetidae</taxon>
        <taxon>Hypocreales</taxon>
        <taxon>Cordycipitaceae</taxon>
        <taxon>Zarea</taxon>
    </lineage>
</organism>
<keyword evidence="2" id="KW-1185">Reference proteome</keyword>
<name>A0ACC1MRH6_9HYPO</name>
<evidence type="ECO:0000313" key="1">
    <source>
        <dbReference type="EMBL" id="KAJ2969612.1"/>
    </source>
</evidence>
<evidence type="ECO:0000313" key="2">
    <source>
        <dbReference type="Proteomes" id="UP001143910"/>
    </source>
</evidence>